<dbReference type="InterPro" id="IPR036286">
    <property type="entry name" value="LexA/Signal_pep-like_sf"/>
</dbReference>
<dbReference type="SUPFAM" id="SSF51306">
    <property type="entry name" value="LexA/Signal peptidase"/>
    <property type="match status" value="1"/>
</dbReference>
<dbReference type="InterPro" id="IPR015927">
    <property type="entry name" value="Peptidase_S24_S26A/B/C"/>
</dbReference>
<feature type="domain" description="Peptidase S24/S26A/S26B/S26C" evidence="1">
    <location>
        <begin position="10"/>
        <end position="102"/>
    </location>
</feature>
<accession>A0ABY4XD61</accession>
<proteinExistence type="predicted"/>
<gene>
    <name evidence="2" type="ORF">LHA26_15680</name>
</gene>
<evidence type="ECO:0000313" key="3">
    <source>
        <dbReference type="Proteomes" id="UP001056937"/>
    </source>
</evidence>
<dbReference type="CDD" id="cd06529">
    <property type="entry name" value="S24_LexA-like"/>
    <property type="match status" value="1"/>
</dbReference>
<dbReference type="Gene3D" id="2.10.109.10">
    <property type="entry name" value="Umud Fragment, subunit A"/>
    <property type="match status" value="1"/>
</dbReference>
<dbReference type="RefSeq" id="WP_252166501.1">
    <property type="nucleotide sequence ID" value="NZ_CP084930.1"/>
</dbReference>
<keyword evidence="3" id="KW-1185">Reference proteome</keyword>
<dbReference type="Pfam" id="PF00717">
    <property type="entry name" value="Peptidase_S24"/>
    <property type="match status" value="1"/>
</dbReference>
<sequence length="108" mass="12029">MSRHLIETVLRAHPSDMLALAIEGDSMAPQFLPGDQLLVDKRRQSISQPGAFCLWDGDGHVVKLLERVAGSDPPRVRVLSRNPIYGATERLVADVTILGRVVWFSRRV</sequence>
<dbReference type="EMBL" id="CP084930">
    <property type="protein sequence ID" value="USI74615.1"/>
    <property type="molecule type" value="Genomic_DNA"/>
</dbReference>
<dbReference type="Proteomes" id="UP001056937">
    <property type="component" value="Chromosome 1"/>
</dbReference>
<organism evidence="2 3">
    <name type="scientific">Sphingomonas morindae</name>
    <dbReference type="NCBI Taxonomy" id="1541170"/>
    <lineage>
        <taxon>Bacteria</taxon>
        <taxon>Pseudomonadati</taxon>
        <taxon>Pseudomonadota</taxon>
        <taxon>Alphaproteobacteria</taxon>
        <taxon>Sphingomonadales</taxon>
        <taxon>Sphingomonadaceae</taxon>
        <taxon>Sphingomonas</taxon>
    </lineage>
</organism>
<dbReference type="InterPro" id="IPR039418">
    <property type="entry name" value="LexA-like"/>
</dbReference>
<name>A0ABY4XD61_9SPHN</name>
<evidence type="ECO:0000313" key="2">
    <source>
        <dbReference type="EMBL" id="USI74615.1"/>
    </source>
</evidence>
<protein>
    <recommendedName>
        <fullName evidence="1">Peptidase S24/S26A/S26B/S26C domain-containing protein</fullName>
    </recommendedName>
</protein>
<evidence type="ECO:0000259" key="1">
    <source>
        <dbReference type="Pfam" id="PF00717"/>
    </source>
</evidence>
<reference evidence="2" key="1">
    <citation type="journal article" date="2022" name="Toxins">
        <title>Genomic Analysis of Sphingopyxis sp. USTB-05 for Biodegrading Cyanobacterial Hepatotoxins.</title>
        <authorList>
            <person name="Liu C."/>
            <person name="Xu Q."/>
            <person name="Zhao Z."/>
            <person name="Zhang H."/>
            <person name="Liu X."/>
            <person name="Yin C."/>
            <person name="Liu Y."/>
            <person name="Yan H."/>
        </authorList>
    </citation>
    <scope>NUCLEOTIDE SEQUENCE</scope>
    <source>
        <strain evidence="2">NBD5</strain>
    </source>
</reference>